<dbReference type="Gene3D" id="2.40.50.100">
    <property type="match status" value="1"/>
</dbReference>
<dbReference type="InterPro" id="IPR011764">
    <property type="entry name" value="Biotin_carboxylation_dom"/>
</dbReference>
<dbReference type="InterPro" id="IPR013815">
    <property type="entry name" value="ATP_grasp_subdomain_1"/>
</dbReference>
<dbReference type="SUPFAM" id="SSF52440">
    <property type="entry name" value="PreATP-grasp domain"/>
    <property type="match status" value="1"/>
</dbReference>
<dbReference type="SUPFAM" id="SSF51246">
    <property type="entry name" value="Rudiment single hybrid motif"/>
    <property type="match status" value="1"/>
</dbReference>
<comment type="cofactor">
    <cofactor evidence="1">
        <name>biotin</name>
        <dbReference type="ChEBI" id="CHEBI:57586"/>
    </cofactor>
</comment>
<dbReference type="Pfam" id="PF02785">
    <property type="entry name" value="Biotin_carb_C"/>
    <property type="match status" value="1"/>
</dbReference>
<dbReference type="SUPFAM" id="SSF51230">
    <property type="entry name" value="Single hybrid motif"/>
    <property type="match status" value="1"/>
</dbReference>
<dbReference type="InterPro" id="IPR016185">
    <property type="entry name" value="PreATP-grasp_dom_sf"/>
</dbReference>
<evidence type="ECO:0000256" key="3">
    <source>
        <dbReference type="ARBA" id="ARBA00022741"/>
    </source>
</evidence>
<evidence type="ECO:0000313" key="10">
    <source>
        <dbReference type="EMBL" id="MDT0572252.1"/>
    </source>
</evidence>
<keyword evidence="4 6" id="KW-0067">ATP-binding</keyword>
<keyword evidence="5" id="KW-0092">Biotin</keyword>
<dbReference type="Proteomes" id="UP001180737">
    <property type="component" value="Unassembled WGS sequence"/>
</dbReference>
<dbReference type="PROSITE" id="PS50975">
    <property type="entry name" value="ATP_GRASP"/>
    <property type="match status" value="1"/>
</dbReference>
<dbReference type="InterPro" id="IPR011054">
    <property type="entry name" value="Rudment_hybrid_motif"/>
</dbReference>
<feature type="domain" description="Biotin carboxylation" evidence="9">
    <location>
        <begin position="1"/>
        <end position="424"/>
    </location>
</feature>
<dbReference type="PROSITE" id="PS00867">
    <property type="entry name" value="CPSASE_2"/>
    <property type="match status" value="1"/>
</dbReference>
<dbReference type="Gene3D" id="3.30.470.20">
    <property type="entry name" value="ATP-grasp fold, B domain"/>
    <property type="match status" value="1"/>
</dbReference>
<dbReference type="RefSeq" id="WP_033525899.1">
    <property type="nucleotide sequence ID" value="NZ_JAVRFJ010000036.1"/>
</dbReference>
<dbReference type="InterPro" id="IPR001882">
    <property type="entry name" value="Biotin_BS"/>
</dbReference>
<dbReference type="CDD" id="cd06850">
    <property type="entry name" value="biotinyl_domain"/>
    <property type="match status" value="1"/>
</dbReference>
<dbReference type="Pfam" id="PF00364">
    <property type="entry name" value="Biotin_lipoyl"/>
    <property type="match status" value="1"/>
</dbReference>
<dbReference type="InterPro" id="IPR011761">
    <property type="entry name" value="ATP-grasp"/>
</dbReference>
<dbReference type="PANTHER" id="PTHR18866">
    <property type="entry name" value="CARBOXYLASE:PYRUVATE/ACETYL-COA/PROPIONYL-COA CARBOXYLASE"/>
    <property type="match status" value="1"/>
</dbReference>
<keyword evidence="2" id="KW-0436">Ligase</keyword>
<name>A0ABU2ZA21_9ACTN</name>
<gene>
    <name evidence="10" type="ORF">RM704_33165</name>
</gene>
<proteinExistence type="predicted"/>
<reference evidence="10" key="1">
    <citation type="submission" date="2024-05" db="EMBL/GenBank/DDBJ databases">
        <title>30 novel species of actinomycetes from the DSMZ collection.</title>
        <authorList>
            <person name="Nouioui I."/>
        </authorList>
    </citation>
    <scope>NUCLEOTIDE SEQUENCE</scope>
    <source>
        <strain evidence="10">DSM 3412</strain>
    </source>
</reference>
<evidence type="ECO:0000313" key="11">
    <source>
        <dbReference type="Proteomes" id="UP001180737"/>
    </source>
</evidence>
<dbReference type="Pfam" id="PF21139">
    <property type="entry name" value="BT_MCC_alpha"/>
    <property type="match status" value="1"/>
</dbReference>
<accession>A0ABU2ZA21</accession>
<dbReference type="InterPro" id="IPR005479">
    <property type="entry name" value="CPAse_ATP-bd"/>
</dbReference>
<dbReference type="SMART" id="SM00878">
    <property type="entry name" value="Biotin_carb_C"/>
    <property type="match status" value="1"/>
</dbReference>
<evidence type="ECO:0000259" key="8">
    <source>
        <dbReference type="PROSITE" id="PS50975"/>
    </source>
</evidence>
<dbReference type="InterPro" id="IPR005481">
    <property type="entry name" value="BC-like_N"/>
</dbReference>
<dbReference type="InterPro" id="IPR048429">
    <property type="entry name" value="MCC_alpha_BT"/>
</dbReference>
<dbReference type="PROSITE" id="PS00188">
    <property type="entry name" value="BIOTIN"/>
    <property type="match status" value="1"/>
</dbReference>
<dbReference type="PROSITE" id="PS50968">
    <property type="entry name" value="BIOTINYL_LIPOYL"/>
    <property type="match status" value="1"/>
</dbReference>
<comment type="caution">
    <text evidence="10">The sequence shown here is derived from an EMBL/GenBank/DDBJ whole genome shotgun (WGS) entry which is preliminary data.</text>
</comment>
<protein>
    <submittedName>
        <fullName evidence="10">Biotin carboxylase N-terminal domain-containing protein</fullName>
    </submittedName>
</protein>
<organism evidence="10 11">
    <name type="scientific">Streptomyces gottesmaniae</name>
    <dbReference type="NCBI Taxonomy" id="3075518"/>
    <lineage>
        <taxon>Bacteria</taxon>
        <taxon>Bacillati</taxon>
        <taxon>Actinomycetota</taxon>
        <taxon>Actinomycetes</taxon>
        <taxon>Kitasatosporales</taxon>
        <taxon>Streptomycetaceae</taxon>
        <taxon>Streptomyces</taxon>
    </lineage>
</organism>
<evidence type="ECO:0000256" key="6">
    <source>
        <dbReference type="PROSITE-ProRule" id="PRU00409"/>
    </source>
</evidence>
<dbReference type="Gene3D" id="3.30.1490.20">
    <property type="entry name" value="ATP-grasp fold, A domain"/>
    <property type="match status" value="1"/>
</dbReference>
<dbReference type="PROSITE" id="PS50979">
    <property type="entry name" value="BC"/>
    <property type="match status" value="1"/>
</dbReference>
<evidence type="ECO:0000259" key="9">
    <source>
        <dbReference type="PROSITE" id="PS50979"/>
    </source>
</evidence>
<dbReference type="Gene3D" id="3.40.50.20">
    <property type="match status" value="1"/>
</dbReference>
<dbReference type="Pfam" id="PF02786">
    <property type="entry name" value="CPSase_L_D2"/>
    <property type="match status" value="1"/>
</dbReference>
<feature type="domain" description="Lipoyl-binding" evidence="7">
    <location>
        <begin position="536"/>
        <end position="613"/>
    </location>
</feature>
<dbReference type="InterPro" id="IPR050856">
    <property type="entry name" value="Biotin_carboxylase_complex"/>
</dbReference>
<dbReference type="InterPro" id="IPR000089">
    <property type="entry name" value="Biotin_lipoyl"/>
</dbReference>
<evidence type="ECO:0000259" key="7">
    <source>
        <dbReference type="PROSITE" id="PS50968"/>
    </source>
</evidence>
<keyword evidence="3 6" id="KW-0547">Nucleotide-binding</keyword>
<dbReference type="EMBL" id="JAVRFJ010000036">
    <property type="protein sequence ID" value="MDT0572252.1"/>
    <property type="molecule type" value="Genomic_DNA"/>
</dbReference>
<dbReference type="SUPFAM" id="SSF56059">
    <property type="entry name" value="Glutathione synthetase ATP-binding domain-like"/>
    <property type="match status" value="1"/>
</dbReference>
<evidence type="ECO:0000256" key="4">
    <source>
        <dbReference type="ARBA" id="ARBA00022840"/>
    </source>
</evidence>
<evidence type="ECO:0000256" key="2">
    <source>
        <dbReference type="ARBA" id="ARBA00022598"/>
    </source>
</evidence>
<evidence type="ECO:0000256" key="5">
    <source>
        <dbReference type="ARBA" id="ARBA00023267"/>
    </source>
</evidence>
<dbReference type="Pfam" id="PF00289">
    <property type="entry name" value="Biotin_carb_N"/>
    <property type="match status" value="1"/>
</dbReference>
<evidence type="ECO:0000256" key="1">
    <source>
        <dbReference type="ARBA" id="ARBA00001953"/>
    </source>
</evidence>
<dbReference type="InterPro" id="IPR011053">
    <property type="entry name" value="Single_hybrid_motif"/>
</dbReference>
<keyword evidence="11" id="KW-1185">Reference proteome</keyword>
<sequence>MITSVLVANRGEIACRIFRTCAELGIRTVAVHSDADDDARHARVADAAVRLPGAAPADTYLRGDLIVKAALAAGADAVHPGYGFLSENPDFARAVQDAGLVWIGPPPEAIEAMASKTRAKELMGLAPLGEVTEDDLPVLVKAAAGGGGRGMRVVRRLDDLDGALESARAEAASAFGDGEVFVEPYLENGRHVEVQILADTHGTVWPLGTRDCSLQRRHQKVVEEAPAPALSDELTEELHTLAVRAARAVAYVGAGTVEFLVSAGRAHFLEMNTRLQVEHPVTEAVFGLDLVAEQIRVAEGHALPAEPPSARGHAIEARLYAEDPAREWAPQTGTLHRLAVPEGVRLDTGYEDGDTIGVHYDPMLAKLIAHAPTRAEAIRRLAGALERATLHGPTTNRALLVNSLRHPEFTSARMDTGFYDRHLTDLTAPAPDPCAPLAAALADAHDGPRSRFGGWRNVPSQPQVKRYATAGEEHEVRYRHTRNGMEADGVRVVHADARLVVLEVDGVRRKFEVTRHGDRVHVNATTLTALPRFPDPTASQAPGSLLAPMPGTVVRVAEGLKQGTSVQAGQPLLWLEAMKMEHKITAPTTGTLTALHVVPGQQVEPGVLLAVVQPT</sequence>
<dbReference type="PANTHER" id="PTHR18866:SF126">
    <property type="entry name" value="BIOTIN CARBOXYLASE"/>
    <property type="match status" value="1"/>
</dbReference>
<feature type="domain" description="ATP-grasp" evidence="8">
    <location>
        <begin position="97"/>
        <end position="299"/>
    </location>
</feature>
<dbReference type="InterPro" id="IPR005482">
    <property type="entry name" value="Biotin_COase_C"/>
</dbReference>